<dbReference type="PANTHER" id="PTHR48207">
    <property type="entry name" value="SUCCINATE--HYDROXYMETHYLGLUTARATE COA-TRANSFERASE"/>
    <property type="match status" value="1"/>
</dbReference>
<organism evidence="2 3">
    <name type="scientific">Pseudomonas multiresinivorans</name>
    <dbReference type="NCBI Taxonomy" id="95301"/>
    <lineage>
        <taxon>Bacteria</taxon>
        <taxon>Pseudomonadati</taxon>
        <taxon>Pseudomonadota</taxon>
        <taxon>Gammaproteobacteria</taxon>
        <taxon>Pseudomonadales</taxon>
        <taxon>Pseudomonadaceae</taxon>
        <taxon>Pseudomonas</taxon>
    </lineage>
</organism>
<keyword evidence="3" id="KW-1185">Reference proteome</keyword>
<protein>
    <submittedName>
        <fullName evidence="2">CoA transferase</fullName>
    </submittedName>
</protein>
<reference evidence="2 3" key="1">
    <citation type="submission" date="2020-02" db="EMBL/GenBank/DDBJ databases">
        <title>Complete genome sequence of Pseudomonas multiresinivorans ORNL1.</title>
        <authorList>
            <person name="Podar M."/>
        </authorList>
    </citation>
    <scope>NUCLEOTIDE SEQUENCE [LARGE SCALE GENOMIC DNA]</scope>
    <source>
        <strain evidence="3">populi</strain>
    </source>
</reference>
<dbReference type="RefSeq" id="WP_169939119.1">
    <property type="nucleotide sequence ID" value="NZ_CP048833.1"/>
</dbReference>
<dbReference type="KEGG" id="pmui:G4G71_16405"/>
<accession>A0A7Z3BM91</accession>
<name>A0A7Z3BM91_9PSED</name>
<dbReference type="Pfam" id="PF02515">
    <property type="entry name" value="CoA_transf_3"/>
    <property type="match status" value="1"/>
</dbReference>
<evidence type="ECO:0000313" key="2">
    <source>
        <dbReference type="EMBL" id="QJP09386.1"/>
    </source>
</evidence>
<dbReference type="Gene3D" id="3.30.1540.10">
    <property type="entry name" value="formyl-coa transferase, domain 3"/>
    <property type="match status" value="1"/>
</dbReference>
<dbReference type="InterPro" id="IPR023606">
    <property type="entry name" value="CoA-Trfase_III_dom_1_sf"/>
</dbReference>
<dbReference type="SUPFAM" id="SSF89796">
    <property type="entry name" value="CoA-transferase family III (CaiB/BaiF)"/>
    <property type="match status" value="1"/>
</dbReference>
<dbReference type="Proteomes" id="UP000502549">
    <property type="component" value="Chromosome"/>
</dbReference>
<dbReference type="InterPro" id="IPR003673">
    <property type="entry name" value="CoA-Trfase_fam_III"/>
</dbReference>
<dbReference type="AlphaFoldDB" id="A0A7Z3BM91"/>
<dbReference type="EMBL" id="CP048833">
    <property type="protein sequence ID" value="QJP09386.1"/>
    <property type="molecule type" value="Genomic_DNA"/>
</dbReference>
<gene>
    <name evidence="2" type="ORF">G4G71_16405</name>
</gene>
<dbReference type="InterPro" id="IPR050483">
    <property type="entry name" value="CoA-transferase_III_domain"/>
</dbReference>
<evidence type="ECO:0000313" key="3">
    <source>
        <dbReference type="Proteomes" id="UP000502549"/>
    </source>
</evidence>
<dbReference type="Gene3D" id="3.40.50.10540">
    <property type="entry name" value="Crotonobetainyl-coa:carnitine coa-transferase, domain 1"/>
    <property type="match status" value="1"/>
</dbReference>
<proteinExistence type="predicted"/>
<keyword evidence="1 2" id="KW-0808">Transferase</keyword>
<dbReference type="GO" id="GO:0008410">
    <property type="term" value="F:CoA-transferase activity"/>
    <property type="evidence" value="ECO:0007669"/>
    <property type="project" value="TreeGrafter"/>
</dbReference>
<dbReference type="InterPro" id="IPR044855">
    <property type="entry name" value="CoA-Trfase_III_dom3_sf"/>
</dbReference>
<evidence type="ECO:0000256" key="1">
    <source>
        <dbReference type="ARBA" id="ARBA00022679"/>
    </source>
</evidence>
<sequence length="412" mass="44401">MGALSGYRVLDLSRVLAGPWCGQVLADLGAEVIKIERPGVGDDTRGWGPPYMKAADGSDSSEAAYYQSTNRNKLSVALNLATEEGQALVRALACECDVLIENYKAGSLAKYGLDYESLSKVNPRLVYCSITGFGQTGPRAEEPGYDFIIQGMGGLMSITGEKDGVSGAGPQKVGVAVSDVMTGLYSVVAIQAALLAREKTGRGQHCDMALLDVQVAMLGNQSQNYLATGRSPGRQGNAHVNIVPYQVFSAKDMDFIIACGNDSQFVSLCDAIGLPELPKDPRFTRNADRVRNRDIIVGKLAEHFQGDTADNWVKRIHAMKVPVGVINDIGRALDEPQVVARDMLVEIPHAQNPAFRMVGSPLKLSETPVEYQRPAPMLGEHTDEVLKRRLGIDDARLAQLKAEGVIEQLGES</sequence>
<dbReference type="PANTHER" id="PTHR48207:SF3">
    <property type="entry name" value="SUCCINATE--HYDROXYMETHYLGLUTARATE COA-TRANSFERASE"/>
    <property type="match status" value="1"/>
</dbReference>